<dbReference type="Proteomes" id="UP000005435">
    <property type="component" value="Chromosome"/>
</dbReference>
<reference evidence="1 2" key="2">
    <citation type="journal article" date="2012" name="Stand. Genomic Sci.">
        <title>Complete Genome Sequence of Clostridium clariflavum DSM 19732.</title>
        <authorList>
            <person name="Izquierdo J.A."/>
            <person name="Goodwin L."/>
            <person name="Davenport K.W."/>
            <person name="Teshima H."/>
            <person name="Bruce D."/>
            <person name="Detter C."/>
            <person name="Tapia R."/>
            <person name="Han S."/>
            <person name="Land M."/>
            <person name="Hauser L."/>
            <person name="Jeffries C.D."/>
            <person name="Han J."/>
            <person name="Pitluck S."/>
            <person name="Nolan M."/>
            <person name="Chen A."/>
            <person name="Huntemann M."/>
            <person name="Mavromatis K."/>
            <person name="Mikhailova N."/>
            <person name="Liolios K."/>
            <person name="Woyke T."/>
            <person name="Lynd L.R."/>
        </authorList>
    </citation>
    <scope>NUCLEOTIDE SEQUENCE [LARGE SCALE GENOMIC DNA]</scope>
    <source>
        <strain evidence="2">DSM 19732 / NBRC 101661 / EBR45</strain>
    </source>
</reference>
<accession>G8LSX2</accession>
<dbReference type="HOGENOM" id="CLU_1363856_0_0_9"/>
<reference evidence="2" key="1">
    <citation type="submission" date="2011-12" db="EMBL/GenBank/DDBJ databases">
        <title>Complete sequence of Clostridium clariflavum DSM 19732.</title>
        <authorList>
            <consortium name="US DOE Joint Genome Institute"/>
            <person name="Lucas S."/>
            <person name="Han J."/>
            <person name="Lapidus A."/>
            <person name="Cheng J.-F."/>
            <person name="Goodwin L."/>
            <person name="Pitluck S."/>
            <person name="Peters L."/>
            <person name="Teshima H."/>
            <person name="Detter J.C."/>
            <person name="Han C."/>
            <person name="Tapia R."/>
            <person name="Land M."/>
            <person name="Hauser L."/>
            <person name="Kyrpides N."/>
            <person name="Ivanova N."/>
            <person name="Pagani I."/>
            <person name="Kitzmiller T."/>
            <person name="Lynd L."/>
            <person name="Izquierdo J."/>
            <person name="Woyke T."/>
        </authorList>
    </citation>
    <scope>NUCLEOTIDE SEQUENCE [LARGE SCALE GENOMIC DNA]</scope>
    <source>
        <strain evidence="2">DSM 19732 / NBRC 101661 / EBR45</strain>
    </source>
</reference>
<evidence type="ECO:0000313" key="2">
    <source>
        <dbReference type="Proteomes" id="UP000005435"/>
    </source>
</evidence>
<dbReference type="EMBL" id="CP003065">
    <property type="protein sequence ID" value="AEV70485.1"/>
    <property type="molecule type" value="Genomic_DNA"/>
</dbReference>
<dbReference type="RefSeq" id="WP_014256984.1">
    <property type="nucleotide sequence ID" value="NC_016627.1"/>
</dbReference>
<gene>
    <name evidence="1" type="ordered locus">Clocl_4049</name>
</gene>
<name>G8LSX2_ACECE</name>
<sequence length="228" mass="25723">MDLKEFVLIAGSGGVIYYGGDQSWFDTKVGRQSGCGTVAAANTTAYLALKNPELKALYSGNNLDNITKDDFIVHMNQVYKYVEPLKMPFFVQPAGGIPFLSWYADGVIRYAKSKGISLRAHWNKREPTFNNAVQYIKDGLRKDCPVALVNWRNSKLKSIPWTNPDTGITSNQDFQIHWVTITGLHDYRPIGQVYIDVSSWGSKATLNFNDVWSNNDILGYAGMIYFDW</sequence>
<keyword evidence="2" id="KW-1185">Reference proteome</keyword>
<protein>
    <recommendedName>
        <fullName evidence="3">Peptidase C39-like domain-containing protein</fullName>
    </recommendedName>
</protein>
<evidence type="ECO:0000313" key="1">
    <source>
        <dbReference type="EMBL" id="AEV70485.1"/>
    </source>
</evidence>
<proteinExistence type="predicted"/>
<evidence type="ECO:0008006" key="3">
    <source>
        <dbReference type="Google" id="ProtNLM"/>
    </source>
</evidence>
<dbReference type="AlphaFoldDB" id="G8LSX2"/>
<dbReference type="STRING" id="720554.Clocl_4049"/>
<organism evidence="1 2">
    <name type="scientific">Acetivibrio clariflavus (strain DSM 19732 / NBRC 101661 / EBR45)</name>
    <name type="common">Clostridium clariflavum</name>
    <dbReference type="NCBI Taxonomy" id="720554"/>
    <lineage>
        <taxon>Bacteria</taxon>
        <taxon>Bacillati</taxon>
        <taxon>Bacillota</taxon>
        <taxon>Clostridia</taxon>
        <taxon>Eubacteriales</taxon>
        <taxon>Oscillospiraceae</taxon>
        <taxon>Acetivibrio</taxon>
    </lineage>
</organism>
<dbReference type="OrthoDB" id="370604at2"/>
<dbReference type="eggNOG" id="ENOG5031AJA">
    <property type="taxonomic scope" value="Bacteria"/>
</dbReference>
<dbReference type="KEGG" id="ccl:Clocl_4049"/>